<accession>A0ABT7E4Y8</accession>
<comment type="similarity">
    <text evidence="1">Belongs to the UPF0213 family.</text>
</comment>
<gene>
    <name evidence="3" type="ORF">QOZ84_00405</name>
</gene>
<dbReference type="RefSeq" id="WP_284130984.1">
    <property type="nucleotide sequence ID" value="NZ_JASKYM010000001.1"/>
</dbReference>
<keyword evidence="4" id="KW-1185">Reference proteome</keyword>
<name>A0ABT7E4Y8_9FIRM</name>
<dbReference type="Pfam" id="PF01541">
    <property type="entry name" value="GIY-YIG"/>
    <property type="match status" value="1"/>
</dbReference>
<reference evidence="3 4" key="1">
    <citation type="submission" date="2023-05" db="EMBL/GenBank/DDBJ databases">
        <title>Rombocin, a short stable natural nisin variant, displays selective antimicrobial activity against Listeria monocytogenes and employs dual mode of action to kill target bacterial strains.</title>
        <authorList>
            <person name="Wambui J."/>
            <person name="Stephan R."/>
            <person name="Kuipers O.P."/>
        </authorList>
    </citation>
    <scope>NUCLEOTIDE SEQUENCE [LARGE SCALE GENOMIC DNA]</scope>
    <source>
        <strain evidence="3 4">RC002</strain>
    </source>
</reference>
<dbReference type="Gene3D" id="3.40.1440.10">
    <property type="entry name" value="GIY-YIG endonuclease"/>
    <property type="match status" value="1"/>
</dbReference>
<dbReference type="PANTHER" id="PTHR34477">
    <property type="entry name" value="UPF0213 PROTEIN YHBQ"/>
    <property type="match status" value="1"/>
</dbReference>
<dbReference type="SMART" id="SM00465">
    <property type="entry name" value="GIYc"/>
    <property type="match status" value="1"/>
</dbReference>
<dbReference type="CDD" id="cd10456">
    <property type="entry name" value="GIY-YIG_UPF0213"/>
    <property type="match status" value="1"/>
</dbReference>
<protein>
    <submittedName>
        <fullName evidence="3">GIY-YIG nuclease family protein</fullName>
    </submittedName>
</protein>
<organism evidence="3 4">
    <name type="scientific">Romboutsia sedimentorum</name>
    <dbReference type="NCBI Taxonomy" id="1368474"/>
    <lineage>
        <taxon>Bacteria</taxon>
        <taxon>Bacillati</taxon>
        <taxon>Bacillota</taxon>
        <taxon>Clostridia</taxon>
        <taxon>Peptostreptococcales</taxon>
        <taxon>Peptostreptococcaceae</taxon>
        <taxon>Romboutsia</taxon>
    </lineage>
</organism>
<dbReference type="InterPro" id="IPR035901">
    <property type="entry name" value="GIY-YIG_endonuc_sf"/>
</dbReference>
<evidence type="ECO:0000313" key="4">
    <source>
        <dbReference type="Proteomes" id="UP001301012"/>
    </source>
</evidence>
<dbReference type="SUPFAM" id="SSF82771">
    <property type="entry name" value="GIY-YIG endonuclease"/>
    <property type="match status" value="1"/>
</dbReference>
<dbReference type="InterPro" id="IPR050190">
    <property type="entry name" value="UPF0213_domain"/>
</dbReference>
<comment type="caution">
    <text evidence="3">The sequence shown here is derived from an EMBL/GenBank/DDBJ whole genome shotgun (WGS) entry which is preliminary data.</text>
</comment>
<evidence type="ECO:0000256" key="1">
    <source>
        <dbReference type="ARBA" id="ARBA00007435"/>
    </source>
</evidence>
<evidence type="ECO:0000313" key="3">
    <source>
        <dbReference type="EMBL" id="MDK2561993.1"/>
    </source>
</evidence>
<dbReference type="EMBL" id="JASKYM010000001">
    <property type="protein sequence ID" value="MDK2561993.1"/>
    <property type="molecule type" value="Genomic_DNA"/>
</dbReference>
<feature type="domain" description="GIY-YIG" evidence="2">
    <location>
        <begin position="1"/>
        <end position="75"/>
    </location>
</feature>
<evidence type="ECO:0000259" key="2">
    <source>
        <dbReference type="PROSITE" id="PS50164"/>
    </source>
</evidence>
<dbReference type="PROSITE" id="PS50164">
    <property type="entry name" value="GIY_YIG"/>
    <property type="match status" value="1"/>
</dbReference>
<dbReference type="PANTHER" id="PTHR34477:SF1">
    <property type="entry name" value="UPF0213 PROTEIN YHBQ"/>
    <property type="match status" value="1"/>
</dbReference>
<sequence>MNFTYIIRCKDDSLYTGYTTDIRRRMKEHETGINCKYTKVRGFKKLEIYFTSNSKSKAMKLESYIKKLSRTKKIWAIQNGEIFINELENKDDYRVGNMEDVYGII</sequence>
<proteinExistence type="inferred from homology"/>
<dbReference type="InterPro" id="IPR000305">
    <property type="entry name" value="GIY-YIG_endonuc"/>
</dbReference>
<dbReference type="Proteomes" id="UP001301012">
    <property type="component" value="Unassembled WGS sequence"/>
</dbReference>